<dbReference type="EMBL" id="CP113520">
    <property type="protein sequence ID" value="WAJ26840.1"/>
    <property type="molecule type" value="Genomic_DNA"/>
</dbReference>
<proteinExistence type="predicted"/>
<reference evidence="1" key="1">
    <citation type="submission" date="2022-11" db="EMBL/GenBank/DDBJ databases">
        <title>beta-Carotene-producing bacterium, Jeongeuplla avenae sp. nov., alleviates the salt stress of Arabidopsis seedlings.</title>
        <authorList>
            <person name="Jiang L."/>
            <person name="Lee J."/>
        </authorList>
    </citation>
    <scope>NUCLEOTIDE SEQUENCE</scope>
    <source>
        <strain evidence="1">DY_R2A_6</strain>
    </source>
</reference>
<protein>
    <submittedName>
        <fullName evidence="1">Phage tail protein</fullName>
    </submittedName>
</protein>
<accession>A0ACD4NJ37</accession>
<organism evidence="1 2">
    <name type="scientific">Antarcticirhabdus aurantiaca</name>
    <dbReference type="NCBI Taxonomy" id="2606717"/>
    <lineage>
        <taxon>Bacteria</taxon>
        <taxon>Pseudomonadati</taxon>
        <taxon>Pseudomonadota</taxon>
        <taxon>Alphaproteobacteria</taxon>
        <taxon>Hyphomicrobiales</taxon>
        <taxon>Aurantimonadaceae</taxon>
        <taxon>Antarcticirhabdus</taxon>
    </lineage>
</organism>
<dbReference type="Proteomes" id="UP001163223">
    <property type="component" value="Chromosome"/>
</dbReference>
<sequence length="147" mass="15415">MAGPSTLALGGFAFEAYGFSYEERSRRLDARWASIPLAGAADARQWTGGTGRTETIRGVLFPAEFGGLASLDGIAALASAGQPVPFVSIGDGNNVFGMVIIEEVEEDIGFVLADGTPMRNGYRIELAHFPGRDFTPASVLTGLAGLF</sequence>
<gene>
    <name evidence="1" type="ORF">OXU80_18495</name>
</gene>
<keyword evidence="2" id="KW-1185">Reference proteome</keyword>
<name>A0ACD4NJ37_9HYPH</name>
<evidence type="ECO:0000313" key="1">
    <source>
        <dbReference type="EMBL" id="WAJ26840.1"/>
    </source>
</evidence>
<evidence type="ECO:0000313" key="2">
    <source>
        <dbReference type="Proteomes" id="UP001163223"/>
    </source>
</evidence>